<evidence type="ECO:0000256" key="2">
    <source>
        <dbReference type="ARBA" id="ARBA00010742"/>
    </source>
</evidence>
<dbReference type="Gene3D" id="3.40.190.10">
    <property type="entry name" value="Periplasmic binding protein-like II"/>
    <property type="match status" value="2"/>
</dbReference>
<dbReference type="SMART" id="SM00062">
    <property type="entry name" value="PBPb"/>
    <property type="match status" value="1"/>
</dbReference>
<evidence type="ECO:0000313" key="6">
    <source>
        <dbReference type="EMBL" id="MFC5541729.1"/>
    </source>
</evidence>
<name>A0ABW0RAH1_9BACL</name>
<keyword evidence="7" id="KW-1185">Reference proteome</keyword>
<accession>A0ABW0RAH1</accession>
<feature type="domain" description="Solute-binding protein family 3/N-terminal" evidence="5">
    <location>
        <begin position="38"/>
        <end position="252"/>
    </location>
</feature>
<dbReference type="PANTHER" id="PTHR30024:SF21">
    <property type="entry name" value="ABC TRANSPORTER SUBSTRATE-BINDING PROTEIN"/>
    <property type="match status" value="1"/>
</dbReference>
<comment type="similarity">
    <text evidence="2">Belongs to the bacterial solute-binding protein SsuA/TauA family.</text>
</comment>
<comment type="caution">
    <text evidence="6">The sequence shown here is derived from an EMBL/GenBank/DDBJ whole genome shotgun (WGS) entry which is preliminary data.</text>
</comment>
<dbReference type="Pfam" id="PF09084">
    <property type="entry name" value="NMT1"/>
    <property type="match status" value="1"/>
</dbReference>
<organism evidence="6 7">
    <name type="scientific">Ureibacillus suwonensis</name>
    <dbReference type="NCBI Taxonomy" id="313007"/>
    <lineage>
        <taxon>Bacteria</taxon>
        <taxon>Bacillati</taxon>
        <taxon>Bacillota</taxon>
        <taxon>Bacilli</taxon>
        <taxon>Bacillales</taxon>
        <taxon>Caryophanaceae</taxon>
        <taxon>Ureibacillus</taxon>
    </lineage>
</organism>
<dbReference type="InterPro" id="IPR015168">
    <property type="entry name" value="SsuA/THI5"/>
</dbReference>
<gene>
    <name evidence="6" type="ORF">ACFPOH_08145</name>
</gene>
<evidence type="ECO:0000256" key="4">
    <source>
        <dbReference type="ARBA" id="ARBA00022729"/>
    </source>
</evidence>
<dbReference type="PANTHER" id="PTHR30024">
    <property type="entry name" value="ALIPHATIC SULFONATES-BINDING PROTEIN-RELATED"/>
    <property type="match status" value="1"/>
</dbReference>
<evidence type="ECO:0000259" key="5">
    <source>
        <dbReference type="SMART" id="SM00062"/>
    </source>
</evidence>
<comment type="subcellular location">
    <subcellularLocation>
        <location evidence="1">Periplasm</location>
    </subcellularLocation>
</comment>
<evidence type="ECO:0000256" key="3">
    <source>
        <dbReference type="ARBA" id="ARBA00022448"/>
    </source>
</evidence>
<evidence type="ECO:0000256" key="1">
    <source>
        <dbReference type="ARBA" id="ARBA00004418"/>
    </source>
</evidence>
<protein>
    <submittedName>
        <fullName evidence="6">Aliphatic sulfonate ABC transporter substrate-binding protein</fullName>
    </submittedName>
</protein>
<dbReference type="EMBL" id="JBHSNQ010000071">
    <property type="protein sequence ID" value="MFC5541729.1"/>
    <property type="molecule type" value="Genomic_DNA"/>
</dbReference>
<reference evidence="7" key="1">
    <citation type="journal article" date="2019" name="Int. J. Syst. Evol. Microbiol.">
        <title>The Global Catalogue of Microorganisms (GCM) 10K type strain sequencing project: providing services to taxonomists for standard genome sequencing and annotation.</title>
        <authorList>
            <consortium name="The Broad Institute Genomics Platform"/>
            <consortium name="The Broad Institute Genome Sequencing Center for Infectious Disease"/>
            <person name="Wu L."/>
            <person name="Ma J."/>
        </authorList>
    </citation>
    <scope>NUCLEOTIDE SEQUENCE [LARGE SCALE GENOMIC DNA]</scope>
    <source>
        <strain evidence="7">CCUG 56331</strain>
    </source>
</reference>
<dbReference type="Proteomes" id="UP001595978">
    <property type="component" value="Unassembled WGS sequence"/>
</dbReference>
<proteinExistence type="inferred from homology"/>
<sequence length="330" mass="36725">MFSLKKNIAIVLTLILALTLILQGCSSSNASGNEELKTIRLDYAYYSPASLILKYNGWAEEEFEKEGVKVEWTLSQGSNKALEFLTSNSIDFGSAAGAATLITKTKDVPIKNIYIASTPEWTALLTKDASIQSVEDLKGKKVAATYGTDPYIFLLRALNEAGLSEKDIQFVNLQHQDGYQALLKGDVDAWAGLDPIMATAELKSGAKIFYRNIDFNTYNFLNVRKEFAEKHPEAVEKVIQLYEKARAWILEHPDEAAEIISKEAQIDLDIAKKQLERTKFDTYIPSDEQKEALHAAGDILQKAGVINQKADLTKHIDELIDPSFAKKVSK</sequence>
<dbReference type="InterPro" id="IPR001638">
    <property type="entry name" value="Solute-binding_3/MltF_N"/>
</dbReference>
<keyword evidence="3" id="KW-0813">Transport</keyword>
<dbReference type="RefSeq" id="WP_390309364.1">
    <property type="nucleotide sequence ID" value="NZ_JBHSNQ010000071.1"/>
</dbReference>
<dbReference type="InterPro" id="IPR010067">
    <property type="entry name" value="ABC_SsuA_sub-bd"/>
</dbReference>
<evidence type="ECO:0000313" key="7">
    <source>
        <dbReference type="Proteomes" id="UP001595978"/>
    </source>
</evidence>
<keyword evidence="4" id="KW-0732">Signal</keyword>
<dbReference type="PROSITE" id="PS51257">
    <property type="entry name" value="PROKAR_LIPOPROTEIN"/>
    <property type="match status" value="1"/>
</dbReference>
<dbReference type="SUPFAM" id="SSF53850">
    <property type="entry name" value="Periplasmic binding protein-like II"/>
    <property type="match status" value="1"/>
</dbReference>
<dbReference type="NCBIfam" id="TIGR01728">
    <property type="entry name" value="SsuA_fam"/>
    <property type="match status" value="1"/>
</dbReference>